<dbReference type="InterPro" id="IPR002201">
    <property type="entry name" value="Glyco_trans_9"/>
</dbReference>
<dbReference type="PANTHER" id="PTHR30160">
    <property type="entry name" value="TETRAACYLDISACCHARIDE 4'-KINASE-RELATED"/>
    <property type="match status" value="1"/>
</dbReference>
<name>A7HTS4_PARL1</name>
<dbReference type="PANTHER" id="PTHR30160:SF1">
    <property type="entry name" value="LIPOPOLYSACCHARIDE 1,2-N-ACETYLGLUCOSAMINETRANSFERASE-RELATED"/>
    <property type="match status" value="1"/>
</dbReference>
<dbReference type="KEGG" id="pla:Plav_1688"/>
<keyword evidence="2 3" id="KW-0808">Transferase</keyword>
<dbReference type="Pfam" id="PF01075">
    <property type="entry name" value="Glyco_transf_9"/>
    <property type="match status" value="1"/>
</dbReference>
<dbReference type="RefSeq" id="WP_012110598.1">
    <property type="nucleotide sequence ID" value="NC_009719.1"/>
</dbReference>
<dbReference type="GO" id="GO:0005829">
    <property type="term" value="C:cytosol"/>
    <property type="evidence" value="ECO:0007669"/>
    <property type="project" value="TreeGrafter"/>
</dbReference>
<evidence type="ECO:0000256" key="1">
    <source>
        <dbReference type="ARBA" id="ARBA00022676"/>
    </source>
</evidence>
<reference evidence="3 4" key="1">
    <citation type="journal article" date="2011" name="Stand. Genomic Sci.">
        <title>Complete genome sequence of Parvibaculum lavamentivorans type strain (DS-1(T)).</title>
        <authorList>
            <person name="Schleheck D."/>
            <person name="Weiss M."/>
            <person name="Pitluck S."/>
            <person name="Bruce D."/>
            <person name="Land M.L."/>
            <person name="Han S."/>
            <person name="Saunders E."/>
            <person name="Tapia R."/>
            <person name="Detter C."/>
            <person name="Brettin T."/>
            <person name="Han J."/>
            <person name="Woyke T."/>
            <person name="Goodwin L."/>
            <person name="Pennacchio L."/>
            <person name="Nolan M."/>
            <person name="Cook A.M."/>
            <person name="Kjelleberg S."/>
            <person name="Thomas T."/>
        </authorList>
    </citation>
    <scope>NUCLEOTIDE SEQUENCE [LARGE SCALE GENOMIC DNA]</scope>
    <source>
        <strain evidence="4">DS-1 / DSM 13023 / NCIMB 13966</strain>
    </source>
</reference>
<dbReference type="GO" id="GO:0008713">
    <property type="term" value="F:ADP-heptose-lipopolysaccharide heptosyltransferase activity"/>
    <property type="evidence" value="ECO:0007669"/>
    <property type="project" value="TreeGrafter"/>
</dbReference>
<keyword evidence="1" id="KW-0328">Glycosyltransferase</keyword>
<dbReference type="AlphaFoldDB" id="A7HTS4"/>
<dbReference type="eggNOG" id="COG0859">
    <property type="taxonomic scope" value="Bacteria"/>
</dbReference>
<keyword evidence="4" id="KW-1185">Reference proteome</keyword>
<protein>
    <submittedName>
        <fullName evidence="3">Glycosyl transferase family 9</fullName>
    </submittedName>
</protein>
<proteinExistence type="predicted"/>
<dbReference type="CAZy" id="GT9">
    <property type="family name" value="Glycosyltransferase Family 9"/>
</dbReference>
<dbReference type="STRING" id="402881.Plav_1688"/>
<dbReference type="Gene3D" id="3.40.50.2000">
    <property type="entry name" value="Glycogen Phosphorylase B"/>
    <property type="match status" value="2"/>
</dbReference>
<evidence type="ECO:0000313" key="4">
    <source>
        <dbReference type="Proteomes" id="UP000006377"/>
    </source>
</evidence>
<dbReference type="OrthoDB" id="9797795at2"/>
<dbReference type="InterPro" id="IPR051199">
    <property type="entry name" value="LPS_LOS_Heptosyltrfase"/>
</dbReference>
<organism evidence="3 4">
    <name type="scientific">Parvibaculum lavamentivorans (strain DS-1 / DSM 13023 / NCIMB 13966)</name>
    <dbReference type="NCBI Taxonomy" id="402881"/>
    <lineage>
        <taxon>Bacteria</taxon>
        <taxon>Pseudomonadati</taxon>
        <taxon>Pseudomonadota</taxon>
        <taxon>Alphaproteobacteria</taxon>
        <taxon>Hyphomicrobiales</taxon>
        <taxon>Parvibaculaceae</taxon>
        <taxon>Parvibaculum</taxon>
    </lineage>
</organism>
<dbReference type="HOGENOM" id="CLU_038371_0_2_5"/>
<gene>
    <name evidence="3" type="ordered locus">Plav_1688</name>
</gene>
<dbReference type="GO" id="GO:0009244">
    <property type="term" value="P:lipopolysaccharide core region biosynthetic process"/>
    <property type="evidence" value="ECO:0007669"/>
    <property type="project" value="TreeGrafter"/>
</dbReference>
<sequence length="318" mass="35710">MPPDARRILVIKHGAFGDVIQAEGALRDIRENHPDARITILTMPAYRALLARSPFIDEVIVDERAPRWRLDRMLALRKRLREADFDMVYDLQNSSRTNFYYRFMLRDRRWSGTAKGCSHPHRAKDPKKIRTLDRLAGQLADAGLTIRHTRKPDISWLADDVTALLAAAHVARPYIVLVPGCSARHPQKRWPHYDKLAEALISAGHTVVMAPGPDEMELAKTIPGIRLTDTHGLLNWNELAGVFRNALFVVGNDTGPSHLAAHIGTEGLALFGSYSPAERTGIIRDNFGVIEVEDLEALSVERVFNEVTRRLEAHSNSV</sequence>
<dbReference type="Proteomes" id="UP000006377">
    <property type="component" value="Chromosome"/>
</dbReference>
<dbReference type="CDD" id="cd03789">
    <property type="entry name" value="GT9_LPS_heptosyltransferase"/>
    <property type="match status" value="1"/>
</dbReference>
<evidence type="ECO:0000256" key="2">
    <source>
        <dbReference type="ARBA" id="ARBA00022679"/>
    </source>
</evidence>
<dbReference type="SUPFAM" id="SSF53756">
    <property type="entry name" value="UDP-Glycosyltransferase/glycogen phosphorylase"/>
    <property type="match status" value="1"/>
</dbReference>
<evidence type="ECO:0000313" key="3">
    <source>
        <dbReference type="EMBL" id="ABS63307.1"/>
    </source>
</evidence>
<dbReference type="EMBL" id="CP000774">
    <property type="protein sequence ID" value="ABS63307.1"/>
    <property type="molecule type" value="Genomic_DNA"/>
</dbReference>
<accession>A7HTS4</accession>